<evidence type="ECO:0000313" key="6">
    <source>
        <dbReference type="EMBL" id="KAJ1526283.1"/>
    </source>
</evidence>
<dbReference type="Pfam" id="PF14374">
    <property type="entry name" value="Ribos_L4_asso_C"/>
    <property type="match status" value="1"/>
</dbReference>
<evidence type="ECO:0000259" key="5">
    <source>
        <dbReference type="Pfam" id="PF14374"/>
    </source>
</evidence>
<dbReference type="EMBL" id="JAPTSV010000007">
    <property type="protein sequence ID" value="KAJ1526283.1"/>
    <property type="molecule type" value="Genomic_DNA"/>
</dbReference>
<protein>
    <recommendedName>
        <fullName evidence="5">Large ribosomal subunit protein uL4 C-terminal domain-containing protein</fullName>
    </recommendedName>
</protein>
<evidence type="ECO:0000256" key="3">
    <source>
        <dbReference type="ARBA" id="ARBA00023274"/>
    </source>
</evidence>
<dbReference type="GO" id="GO:1990904">
    <property type="term" value="C:ribonucleoprotein complex"/>
    <property type="evidence" value="ECO:0007669"/>
    <property type="project" value="UniProtKB-KW"/>
</dbReference>
<keyword evidence="7" id="KW-1185">Reference proteome</keyword>
<dbReference type="InterPro" id="IPR045240">
    <property type="entry name" value="Ribosomal_uL4_euk/arch"/>
</dbReference>
<keyword evidence="3" id="KW-0687">Ribonucleoprotein</keyword>
<evidence type="ECO:0000256" key="4">
    <source>
        <dbReference type="SAM" id="MobiDB-lite"/>
    </source>
</evidence>
<comment type="caution">
    <text evidence="6">The sequence shown here is derived from an EMBL/GenBank/DDBJ whole genome shotgun (WGS) entry which is preliminary data.</text>
</comment>
<keyword evidence="2" id="KW-0689">Ribosomal protein</keyword>
<evidence type="ECO:0000256" key="1">
    <source>
        <dbReference type="ARBA" id="ARBA00010528"/>
    </source>
</evidence>
<name>A0AAV7XNQ4_9NEOP</name>
<dbReference type="GO" id="GO:0003735">
    <property type="term" value="F:structural constituent of ribosome"/>
    <property type="evidence" value="ECO:0007669"/>
    <property type="project" value="InterPro"/>
</dbReference>
<feature type="region of interest" description="Disordered" evidence="4">
    <location>
        <begin position="359"/>
        <end position="409"/>
    </location>
</feature>
<feature type="compositionally biased region" description="Basic residues" evidence="4">
    <location>
        <begin position="371"/>
        <end position="381"/>
    </location>
</feature>
<sequence>MSISAARPLCSVYSEKNERTSTTLSLPAVFKAPIRPDVVNFVHHSMSKNKRQPYCVNEDAGHQTSAESWGTGRAVARIPRVRGGGTHRSGQGAFGNMCRGGRMFAPTKLWRRWHRKINVNQKRYALCSAIAASGVPALVQSKGHVIDNIPELPLVVSNKVQELKKTKEAVSFLKSVNAWADVAKVYKSRRLRAGKGKMRNRRRIQRRGPLVIYGDDQGVTRAFRNIPGVECLNVNKLNLLKLAPGGHVGRFVIWTESAFSSLDRIYGTWKKASKAKQGYNLPMPKMGNTDLTRLLKSEEIKKVLRRPKKTVQRRVRRLNPLTNRTQLLKLNPYASVLKRKAILTMQKCIQKKAEYLAKKNGEKIPATPNKFNKRKPFKAVKRTPEQKKASHAKPKLQVPKKPKVAKASK</sequence>
<dbReference type="PANTHER" id="PTHR19431">
    <property type="entry name" value="60S RIBOSOMAL PROTEIN L4"/>
    <property type="match status" value="1"/>
</dbReference>
<feature type="compositionally biased region" description="Basic residues" evidence="4">
    <location>
        <begin position="389"/>
        <end position="409"/>
    </location>
</feature>
<reference evidence="6" key="1">
    <citation type="submission" date="2022-12" db="EMBL/GenBank/DDBJ databases">
        <title>Chromosome-level genome assembly of the bean flower thrips Megalurothrips usitatus.</title>
        <authorList>
            <person name="Ma L."/>
            <person name="Liu Q."/>
            <person name="Li H."/>
            <person name="Cai W."/>
        </authorList>
    </citation>
    <scope>NUCLEOTIDE SEQUENCE</scope>
    <source>
        <strain evidence="6">Cailab_2022a</strain>
    </source>
</reference>
<gene>
    <name evidence="6" type="ORF">ONE63_009437</name>
</gene>
<dbReference type="Gene3D" id="3.40.1370.10">
    <property type="match status" value="1"/>
</dbReference>
<dbReference type="SUPFAM" id="SSF52166">
    <property type="entry name" value="Ribosomal protein L4"/>
    <property type="match status" value="1"/>
</dbReference>
<dbReference type="InterPro" id="IPR013000">
    <property type="entry name" value="Ribosomal_uL4_euk/arc_CS"/>
</dbReference>
<dbReference type="Pfam" id="PF00573">
    <property type="entry name" value="Ribosomal_L4"/>
    <property type="match status" value="1"/>
</dbReference>
<proteinExistence type="inferred from homology"/>
<dbReference type="FunFam" id="3.40.1370.10:FF:000002">
    <property type="entry name" value="60S ribosomal protein L4"/>
    <property type="match status" value="1"/>
</dbReference>
<feature type="domain" description="Large ribosomal subunit protein uL4 C-terminal" evidence="5">
    <location>
        <begin position="277"/>
        <end position="347"/>
    </location>
</feature>
<dbReference type="InterPro" id="IPR025755">
    <property type="entry name" value="Ribos_uL4_C_dom"/>
</dbReference>
<comment type="similarity">
    <text evidence="1">Belongs to the universal ribosomal protein uL4 family.</text>
</comment>
<dbReference type="InterPro" id="IPR023574">
    <property type="entry name" value="Ribosomal_uL4_dom_sf"/>
</dbReference>
<dbReference type="GO" id="GO:0005840">
    <property type="term" value="C:ribosome"/>
    <property type="evidence" value="ECO:0007669"/>
    <property type="project" value="UniProtKB-KW"/>
</dbReference>
<evidence type="ECO:0000313" key="7">
    <source>
        <dbReference type="Proteomes" id="UP001075354"/>
    </source>
</evidence>
<dbReference type="InterPro" id="IPR002136">
    <property type="entry name" value="Ribosomal_uL4"/>
</dbReference>
<dbReference type="GO" id="GO:0006412">
    <property type="term" value="P:translation"/>
    <property type="evidence" value="ECO:0007669"/>
    <property type="project" value="InterPro"/>
</dbReference>
<evidence type="ECO:0000256" key="2">
    <source>
        <dbReference type="ARBA" id="ARBA00022980"/>
    </source>
</evidence>
<organism evidence="6 7">
    <name type="scientific">Megalurothrips usitatus</name>
    <name type="common">bean blossom thrips</name>
    <dbReference type="NCBI Taxonomy" id="439358"/>
    <lineage>
        <taxon>Eukaryota</taxon>
        <taxon>Metazoa</taxon>
        <taxon>Ecdysozoa</taxon>
        <taxon>Arthropoda</taxon>
        <taxon>Hexapoda</taxon>
        <taxon>Insecta</taxon>
        <taxon>Pterygota</taxon>
        <taxon>Neoptera</taxon>
        <taxon>Paraneoptera</taxon>
        <taxon>Thysanoptera</taxon>
        <taxon>Terebrantia</taxon>
        <taxon>Thripoidea</taxon>
        <taxon>Thripidae</taxon>
        <taxon>Megalurothrips</taxon>
    </lineage>
</organism>
<accession>A0AAV7XNQ4</accession>
<dbReference type="AlphaFoldDB" id="A0AAV7XNQ4"/>
<dbReference type="PROSITE" id="PS00939">
    <property type="entry name" value="RIBOSOMAL_L1E"/>
    <property type="match status" value="1"/>
</dbReference>
<dbReference type="Proteomes" id="UP001075354">
    <property type="component" value="Chromosome 7"/>
</dbReference>